<dbReference type="RefSeq" id="WP_120190759.1">
    <property type="nucleotide sequence ID" value="NZ_MCHY01000010.1"/>
</dbReference>
<dbReference type="AlphaFoldDB" id="A0A419SFB8"/>
<evidence type="ECO:0000256" key="1">
    <source>
        <dbReference type="SAM" id="SignalP"/>
    </source>
</evidence>
<gene>
    <name evidence="3" type="ORF">BEP19_13510</name>
</gene>
<protein>
    <recommendedName>
        <fullName evidence="2">Copper amine oxidase-like N-terminal domain-containing protein</fullName>
    </recommendedName>
</protein>
<dbReference type="Gene3D" id="3.30.457.10">
    <property type="entry name" value="Copper amine oxidase-like, N-terminal domain"/>
    <property type="match status" value="2"/>
</dbReference>
<keyword evidence="4" id="KW-1185">Reference proteome</keyword>
<organism evidence="3 4">
    <name type="scientific">Ammoniphilus oxalaticus</name>
    <dbReference type="NCBI Taxonomy" id="66863"/>
    <lineage>
        <taxon>Bacteria</taxon>
        <taxon>Bacillati</taxon>
        <taxon>Bacillota</taxon>
        <taxon>Bacilli</taxon>
        <taxon>Bacillales</taxon>
        <taxon>Paenibacillaceae</taxon>
        <taxon>Aneurinibacillus group</taxon>
        <taxon>Ammoniphilus</taxon>
    </lineage>
</organism>
<feature type="domain" description="Copper amine oxidase-like N-terminal" evidence="2">
    <location>
        <begin position="321"/>
        <end position="428"/>
    </location>
</feature>
<evidence type="ECO:0000259" key="2">
    <source>
        <dbReference type="Pfam" id="PF07833"/>
    </source>
</evidence>
<dbReference type="Proteomes" id="UP000284219">
    <property type="component" value="Unassembled WGS sequence"/>
</dbReference>
<dbReference type="Pfam" id="PF07833">
    <property type="entry name" value="Cu_amine_oxidN1"/>
    <property type="match status" value="1"/>
</dbReference>
<dbReference type="InterPro" id="IPR012854">
    <property type="entry name" value="Cu_amine_oxidase-like_N"/>
</dbReference>
<keyword evidence="1" id="KW-0732">Signal</keyword>
<feature type="chain" id="PRO_5038996945" description="Copper amine oxidase-like N-terminal domain-containing protein" evidence="1">
    <location>
        <begin position="23"/>
        <end position="430"/>
    </location>
</feature>
<proteinExistence type="predicted"/>
<evidence type="ECO:0000313" key="3">
    <source>
        <dbReference type="EMBL" id="RKD22082.1"/>
    </source>
</evidence>
<dbReference type="InterPro" id="IPR036582">
    <property type="entry name" value="Mao_N_sf"/>
</dbReference>
<feature type="signal peptide" evidence="1">
    <location>
        <begin position="1"/>
        <end position="22"/>
    </location>
</feature>
<name>A0A419SFB8_9BACL</name>
<dbReference type="SUPFAM" id="SSF55383">
    <property type="entry name" value="Copper amine oxidase, domain N"/>
    <property type="match status" value="2"/>
</dbReference>
<sequence length="430" mass="48098">MKKLLTASILSVGLLFSSIVTVDASGTISSTQNPTVADGFQQLGNIQVVVDAGSLKQGDALVVRLPDFVSLTFENGIHPHFGGMQNRLVAPLTFNGQPNWNGKKAPFSISQPDQRRLVITSLLDQKVDQDFVFYLQFGSVHIDRRSYGAVNVNFEPSPGSGFPAGTASIGKVYGEETTFELSASGFKQNGDEMKFKLHIEEDDAVALTRNKELRVRLPQGFAWDGLNKELMIEGQAGDLRVKKNFSQEISIERLNATLNVPGKWEIPLQFIAVDPSKTKQGEINIDLQWDKLHQITIGSYEKMIKKEYVTFKVGSTTYLNNKNEKRMDVAPYIKNDRTYLPIRYVAESVGVRDRHIVWNDVARTVTFSAGKSAQLRVGSNIMVVDGEEIVMDTVTEIKDDRVMLPIRYISEAFGKKIDWDDKERTVTIEK</sequence>
<dbReference type="EMBL" id="MCHY01000010">
    <property type="protein sequence ID" value="RKD22082.1"/>
    <property type="molecule type" value="Genomic_DNA"/>
</dbReference>
<reference evidence="3 4" key="1">
    <citation type="submission" date="2016-08" db="EMBL/GenBank/DDBJ databases">
        <title>Novel Firmicute Genomes.</title>
        <authorList>
            <person name="Poppleton D.I."/>
            <person name="Gribaldo S."/>
        </authorList>
    </citation>
    <scope>NUCLEOTIDE SEQUENCE [LARGE SCALE GENOMIC DNA]</scope>
    <source>
        <strain evidence="3 4">RAOx-1</strain>
    </source>
</reference>
<comment type="caution">
    <text evidence="3">The sequence shown here is derived from an EMBL/GenBank/DDBJ whole genome shotgun (WGS) entry which is preliminary data.</text>
</comment>
<accession>A0A419SFB8</accession>
<evidence type="ECO:0000313" key="4">
    <source>
        <dbReference type="Proteomes" id="UP000284219"/>
    </source>
</evidence>
<dbReference type="OrthoDB" id="2023214at2"/>